<evidence type="ECO:0000259" key="6">
    <source>
        <dbReference type="Pfam" id="PF09924"/>
    </source>
</evidence>
<keyword evidence="3" id="KW-0812">Transmembrane</keyword>
<dbReference type="PANTHER" id="PTHR34697">
    <property type="entry name" value="PHOSPHATIDYLGLYCEROL LYSYLTRANSFERASE"/>
    <property type="match status" value="1"/>
</dbReference>
<dbReference type="InterPro" id="IPR016181">
    <property type="entry name" value="Acyl_CoA_acyltransferase"/>
</dbReference>
<gene>
    <name evidence="7" type="ORF">GCM10022277_11970</name>
</gene>
<organism evidence="7 8">
    <name type="scientific">Litoribacillus peritrichatus</name>
    <dbReference type="NCBI Taxonomy" id="718191"/>
    <lineage>
        <taxon>Bacteria</taxon>
        <taxon>Pseudomonadati</taxon>
        <taxon>Pseudomonadota</taxon>
        <taxon>Gammaproteobacteria</taxon>
        <taxon>Oceanospirillales</taxon>
        <taxon>Oceanospirillaceae</taxon>
        <taxon>Litoribacillus</taxon>
    </lineage>
</organism>
<keyword evidence="4" id="KW-1133">Transmembrane helix</keyword>
<keyword evidence="2" id="KW-1003">Cell membrane</keyword>
<sequence>MISRNDSQLLSNDSWPATASQPALTLADVRSLIQQHGSQSSANFLLQKNVQYFGNLSTGVIGFVPHSSIFGNTNIVFSNPVCAKENTELLLNAYLLHQKHPSLFLGVDRSVTQYLSKLGFQCNQIGVESQIALNEFELKGKSKKQLRHASNFNKRVTCEVKELPWKAVSSHQVNKLSRAWRNQKGISRDELKLLTRPPVFRDEPYVRKFYCHQGDKLLGFVFFEPYYENGMIRGYCANIIRSLTDHQYNGVSDFIILEAIKVFQQEGVRSLSLGLSPLYNISPEVSDRPSLRRLFKFMYQHANSIYSFKGLAYHKTRYRPTQEPWYLCSQELNLPRILSALFFGLGVL</sequence>
<evidence type="ECO:0000313" key="8">
    <source>
        <dbReference type="Proteomes" id="UP001501565"/>
    </source>
</evidence>
<dbReference type="RefSeq" id="WP_344796478.1">
    <property type="nucleotide sequence ID" value="NZ_BAABBN010000004.1"/>
</dbReference>
<keyword evidence="5" id="KW-0472">Membrane</keyword>
<evidence type="ECO:0000313" key="7">
    <source>
        <dbReference type="EMBL" id="GAA3918355.1"/>
    </source>
</evidence>
<comment type="caution">
    <text evidence="7">The sequence shown here is derived from an EMBL/GenBank/DDBJ whole genome shotgun (WGS) entry which is preliminary data.</text>
</comment>
<dbReference type="Proteomes" id="UP001501565">
    <property type="component" value="Unassembled WGS sequence"/>
</dbReference>
<dbReference type="EMBL" id="BAABBN010000004">
    <property type="protein sequence ID" value="GAA3918355.1"/>
    <property type="molecule type" value="Genomic_DNA"/>
</dbReference>
<keyword evidence="8" id="KW-1185">Reference proteome</keyword>
<evidence type="ECO:0000256" key="4">
    <source>
        <dbReference type="ARBA" id="ARBA00022989"/>
    </source>
</evidence>
<accession>A0ABP7MA64</accession>
<comment type="subcellular location">
    <subcellularLocation>
        <location evidence="1">Cell membrane</location>
        <topology evidence="1">Multi-pass membrane protein</topology>
    </subcellularLocation>
</comment>
<dbReference type="SUPFAM" id="SSF55729">
    <property type="entry name" value="Acyl-CoA N-acyltransferases (Nat)"/>
    <property type="match status" value="1"/>
</dbReference>
<dbReference type="Pfam" id="PF09924">
    <property type="entry name" value="LPG_synthase_C"/>
    <property type="match status" value="1"/>
</dbReference>
<evidence type="ECO:0000256" key="2">
    <source>
        <dbReference type="ARBA" id="ARBA00022475"/>
    </source>
</evidence>
<dbReference type="InterPro" id="IPR024320">
    <property type="entry name" value="LPG_synthase_C"/>
</dbReference>
<reference evidence="8" key="1">
    <citation type="journal article" date="2019" name="Int. J. Syst. Evol. Microbiol.">
        <title>The Global Catalogue of Microorganisms (GCM) 10K type strain sequencing project: providing services to taxonomists for standard genome sequencing and annotation.</title>
        <authorList>
            <consortium name="The Broad Institute Genomics Platform"/>
            <consortium name="The Broad Institute Genome Sequencing Center for Infectious Disease"/>
            <person name="Wu L."/>
            <person name="Ma J."/>
        </authorList>
    </citation>
    <scope>NUCLEOTIDE SEQUENCE [LARGE SCALE GENOMIC DNA]</scope>
    <source>
        <strain evidence="8">JCM 17551</strain>
    </source>
</reference>
<evidence type="ECO:0000256" key="5">
    <source>
        <dbReference type="ARBA" id="ARBA00023136"/>
    </source>
</evidence>
<evidence type="ECO:0000256" key="1">
    <source>
        <dbReference type="ARBA" id="ARBA00004651"/>
    </source>
</evidence>
<name>A0ABP7MA64_9GAMM</name>
<dbReference type="PANTHER" id="PTHR34697:SF2">
    <property type="entry name" value="PHOSPHATIDYLGLYCEROL LYSYLTRANSFERASE"/>
    <property type="match status" value="1"/>
</dbReference>
<protein>
    <recommendedName>
        <fullName evidence="6">Phosphatidylglycerol lysyltransferase C-terminal domain-containing protein</fullName>
    </recommendedName>
</protein>
<proteinExistence type="predicted"/>
<evidence type="ECO:0000256" key="3">
    <source>
        <dbReference type="ARBA" id="ARBA00022692"/>
    </source>
</evidence>
<dbReference type="InterPro" id="IPR051211">
    <property type="entry name" value="PG_lysyltransferase"/>
</dbReference>
<feature type="domain" description="Phosphatidylglycerol lysyltransferase C-terminal" evidence="6">
    <location>
        <begin position="31"/>
        <end position="328"/>
    </location>
</feature>